<keyword evidence="3" id="KW-1185">Reference proteome</keyword>
<dbReference type="EMBL" id="BAAAGX010000023">
    <property type="protein sequence ID" value="GAA0264116.1"/>
    <property type="molecule type" value="Genomic_DNA"/>
</dbReference>
<dbReference type="PROSITE" id="PS51186">
    <property type="entry name" value="GNAT"/>
    <property type="match status" value="1"/>
</dbReference>
<organism evidence="2 3">
    <name type="scientific">Cryptosporangium japonicum</name>
    <dbReference type="NCBI Taxonomy" id="80872"/>
    <lineage>
        <taxon>Bacteria</taxon>
        <taxon>Bacillati</taxon>
        <taxon>Actinomycetota</taxon>
        <taxon>Actinomycetes</taxon>
        <taxon>Cryptosporangiales</taxon>
        <taxon>Cryptosporangiaceae</taxon>
        <taxon>Cryptosporangium</taxon>
    </lineage>
</organism>
<dbReference type="CDD" id="cd04301">
    <property type="entry name" value="NAT_SF"/>
    <property type="match status" value="1"/>
</dbReference>
<gene>
    <name evidence="2" type="ORF">GCM10009539_57990</name>
</gene>
<dbReference type="RefSeq" id="WP_344652080.1">
    <property type="nucleotide sequence ID" value="NZ_BAAAGX010000023.1"/>
</dbReference>
<proteinExistence type="predicted"/>
<evidence type="ECO:0000313" key="3">
    <source>
        <dbReference type="Proteomes" id="UP001500967"/>
    </source>
</evidence>
<protein>
    <submittedName>
        <fullName evidence="2">GNAT family N-acetyltransferase</fullName>
    </submittedName>
</protein>
<feature type="domain" description="N-acetyltransferase" evidence="1">
    <location>
        <begin position="14"/>
        <end position="161"/>
    </location>
</feature>
<sequence>MTYTRTYVEMTSPAELRPGREADGVALLPISDRPELVRELAVRIGEPHGWRTVTRTDEEWAAEFAKPGLHSWAVTHHDEPVGLVDMIDAPPEVEIYTFGLVPEAVGRGIGGHVLTLAVRQAWSLRSGVTRVWLHTSTQDHPNALPNYQARGFRAYRTEERG</sequence>
<dbReference type="InterPro" id="IPR016181">
    <property type="entry name" value="Acyl_CoA_acyltransferase"/>
</dbReference>
<accession>A0ABP3ELI9</accession>
<dbReference type="InterPro" id="IPR000182">
    <property type="entry name" value="GNAT_dom"/>
</dbReference>
<evidence type="ECO:0000313" key="2">
    <source>
        <dbReference type="EMBL" id="GAA0264116.1"/>
    </source>
</evidence>
<reference evidence="3" key="1">
    <citation type="journal article" date="2019" name="Int. J. Syst. Evol. Microbiol.">
        <title>The Global Catalogue of Microorganisms (GCM) 10K type strain sequencing project: providing services to taxonomists for standard genome sequencing and annotation.</title>
        <authorList>
            <consortium name="The Broad Institute Genomics Platform"/>
            <consortium name="The Broad Institute Genome Sequencing Center for Infectious Disease"/>
            <person name="Wu L."/>
            <person name="Ma J."/>
        </authorList>
    </citation>
    <scope>NUCLEOTIDE SEQUENCE [LARGE SCALE GENOMIC DNA]</scope>
    <source>
        <strain evidence="3">JCM 10425</strain>
    </source>
</reference>
<dbReference type="Gene3D" id="3.40.630.30">
    <property type="match status" value="1"/>
</dbReference>
<evidence type="ECO:0000259" key="1">
    <source>
        <dbReference type="PROSITE" id="PS51186"/>
    </source>
</evidence>
<comment type="caution">
    <text evidence="2">The sequence shown here is derived from an EMBL/GenBank/DDBJ whole genome shotgun (WGS) entry which is preliminary data.</text>
</comment>
<dbReference type="Proteomes" id="UP001500967">
    <property type="component" value="Unassembled WGS sequence"/>
</dbReference>
<dbReference type="Pfam" id="PF00583">
    <property type="entry name" value="Acetyltransf_1"/>
    <property type="match status" value="1"/>
</dbReference>
<name>A0ABP3ELI9_9ACTN</name>
<dbReference type="SUPFAM" id="SSF55729">
    <property type="entry name" value="Acyl-CoA N-acyltransferases (Nat)"/>
    <property type="match status" value="1"/>
</dbReference>